<dbReference type="PANTHER" id="PTHR43811">
    <property type="entry name" value="FKBP-TYPE PEPTIDYL-PROLYL CIS-TRANS ISOMERASE FKPA"/>
    <property type="match status" value="1"/>
</dbReference>
<evidence type="ECO:0000313" key="11">
    <source>
        <dbReference type="Proteomes" id="UP000636949"/>
    </source>
</evidence>
<evidence type="ECO:0000256" key="3">
    <source>
        <dbReference type="ARBA" id="ARBA00023110"/>
    </source>
</evidence>
<comment type="catalytic activity">
    <reaction evidence="1 5 6">
        <text>[protein]-peptidylproline (omega=180) = [protein]-peptidylproline (omega=0)</text>
        <dbReference type="Rhea" id="RHEA:16237"/>
        <dbReference type="Rhea" id="RHEA-COMP:10747"/>
        <dbReference type="Rhea" id="RHEA-COMP:10748"/>
        <dbReference type="ChEBI" id="CHEBI:83833"/>
        <dbReference type="ChEBI" id="CHEBI:83834"/>
        <dbReference type="EC" id="5.2.1.8"/>
    </reaction>
</comment>
<dbReference type="Gene3D" id="3.10.50.40">
    <property type="match status" value="1"/>
</dbReference>
<evidence type="ECO:0000256" key="7">
    <source>
        <dbReference type="SAM" id="MobiDB-lite"/>
    </source>
</evidence>
<organism evidence="10 11">
    <name type="scientific">Cysteiniphilum litorale</name>
    <dbReference type="NCBI Taxonomy" id="2056700"/>
    <lineage>
        <taxon>Bacteria</taxon>
        <taxon>Pseudomonadati</taxon>
        <taxon>Pseudomonadota</taxon>
        <taxon>Gammaproteobacteria</taxon>
        <taxon>Thiotrichales</taxon>
        <taxon>Fastidiosibacteraceae</taxon>
        <taxon>Cysteiniphilum</taxon>
    </lineage>
</organism>
<dbReference type="InterPro" id="IPR001179">
    <property type="entry name" value="PPIase_FKBP_dom"/>
</dbReference>
<dbReference type="PROSITE" id="PS50059">
    <property type="entry name" value="FKBP_PPIASE"/>
    <property type="match status" value="1"/>
</dbReference>
<comment type="caution">
    <text evidence="10">The sequence shown here is derived from an EMBL/GenBank/DDBJ whole genome shotgun (WGS) entry which is preliminary data.</text>
</comment>
<dbReference type="Pfam" id="PF00254">
    <property type="entry name" value="FKBP_C"/>
    <property type="match status" value="1"/>
</dbReference>
<dbReference type="InterPro" id="IPR000774">
    <property type="entry name" value="PPIase_FKBP_N"/>
</dbReference>
<evidence type="ECO:0000256" key="8">
    <source>
        <dbReference type="SAM" id="SignalP"/>
    </source>
</evidence>
<feature type="chain" id="PRO_5035173985" description="Peptidyl-prolyl cis-trans isomerase" evidence="8">
    <location>
        <begin position="22"/>
        <end position="292"/>
    </location>
</feature>
<feature type="region of interest" description="Disordered" evidence="7">
    <location>
        <begin position="270"/>
        <end position="292"/>
    </location>
</feature>
<gene>
    <name evidence="10" type="ORF">GCM10010995_17820</name>
</gene>
<reference evidence="10" key="2">
    <citation type="submission" date="2020-09" db="EMBL/GenBank/DDBJ databases">
        <authorList>
            <person name="Sun Q."/>
            <person name="Zhou Y."/>
        </authorList>
    </citation>
    <scope>NUCLEOTIDE SEQUENCE</scope>
    <source>
        <strain evidence="10">CGMCC 1.15758</strain>
    </source>
</reference>
<dbReference type="AlphaFoldDB" id="A0A8J3E957"/>
<name>A0A8J3E957_9GAMM</name>
<dbReference type="Proteomes" id="UP000636949">
    <property type="component" value="Unassembled WGS sequence"/>
</dbReference>
<comment type="similarity">
    <text evidence="2 6">Belongs to the FKBP-type PPIase family.</text>
</comment>
<accession>A0A8J3E957</accession>
<dbReference type="RefSeq" id="WP_117003053.1">
    <property type="nucleotide sequence ID" value="NZ_BMJS01000020.1"/>
</dbReference>
<dbReference type="InterPro" id="IPR036944">
    <property type="entry name" value="PPIase_FKBP_N_sf"/>
</dbReference>
<protein>
    <recommendedName>
        <fullName evidence="6">Peptidyl-prolyl cis-trans isomerase</fullName>
        <ecNumber evidence="6">5.2.1.8</ecNumber>
    </recommendedName>
</protein>
<evidence type="ECO:0000256" key="1">
    <source>
        <dbReference type="ARBA" id="ARBA00000971"/>
    </source>
</evidence>
<feature type="compositionally biased region" description="Low complexity" evidence="7">
    <location>
        <begin position="275"/>
        <end position="292"/>
    </location>
</feature>
<sequence>MKKIIALTTAMLLAGSITAYAADAQTTATAVDAKPAAAKTDAAKPAKVDMKEVSYIIGQEMGKGFKSQDIELDVKQLNAGLEAGLSGKESKISEAKSKEIMQAFQMEMIQKAQTKMKAEGEANQKAADAFMADVAKMPNVKKAADGIYYQVITEGKGDVPAKTDTVTVNYTGTTPAADFNKDAKAGAAQLAKGELLGKVFDSSEKTGKPATFPLNQVIPCWTDALSQIPVGSTVILYCAPKQAYGEMAPPQIGPNQVLSFKVELIKAEKAEKPAANDAAATDTQADATTAAE</sequence>
<evidence type="ECO:0000313" key="10">
    <source>
        <dbReference type="EMBL" id="GGG00851.1"/>
    </source>
</evidence>
<evidence type="ECO:0000256" key="4">
    <source>
        <dbReference type="ARBA" id="ARBA00023235"/>
    </source>
</evidence>
<dbReference type="EMBL" id="BMJS01000020">
    <property type="protein sequence ID" value="GGG00851.1"/>
    <property type="molecule type" value="Genomic_DNA"/>
</dbReference>
<proteinExistence type="inferred from homology"/>
<dbReference type="SUPFAM" id="SSF54534">
    <property type="entry name" value="FKBP-like"/>
    <property type="match status" value="1"/>
</dbReference>
<keyword evidence="8" id="KW-0732">Signal</keyword>
<dbReference type="EC" id="5.2.1.8" evidence="6"/>
<dbReference type="Gene3D" id="1.10.287.460">
    <property type="entry name" value="Peptidyl-prolyl cis-trans isomerase, FKBP-type, N-terminal domain"/>
    <property type="match status" value="1"/>
</dbReference>
<dbReference type="InterPro" id="IPR046357">
    <property type="entry name" value="PPIase_dom_sf"/>
</dbReference>
<feature type="domain" description="PPIase FKBP-type" evidence="9">
    <location>
        <begin position="163"/>
        <end position="268"/>
    </location>
</feature>
<dbReference type="GO" id="GO:0006457">
    <property type="term" value="P:protein folding"/>
    <property type="evidence" value="ECO:0007669"/>
    <property type="project" value="InterPro"/>
</dbReference>
<dbReference type="PANTHER" id="PTHR43811:SF57">
    <property type="entry name" value="FKBP-TYPE PEPTIDYL-PROLYL CIS-TRANS ISOMERASE FKPA-RELATED"/>
    <property type="match status" value="1"/>
</dbReference>
<dbReference type="Pfam" id="PF01346">
    <property type="entry name" value="FKBP_N"/>
    <property type="match status" value="1"/>
</dbReference>
<evidence type="ECO:0000259" key="9">
    <source>
        <dbReference type="PROSITE" id="PS50059"/>
    </source>
</evidence>
<keyword evidence="3 5" id="KW-0697">Rotamase</keyword>
<dbReference type="GO" id="GO:0003755">
    <property type="term" value="F:peptidyl-prolyl cis-trans isomerase activity"/>
    <property type="evidence" value="ECO:0007669"/>
    <property type="project" value="UniProtKB-UniRule"/>
</dbReference>
<dbReference type="OrthoDB" id="9814548at2"/>
<keyword evidence="11" id="KW-1185">Reference proteome</keyword>
<feature type="signal peptide" evidence="8">
    <location>
        <begin position="1"/>
        <end position="21"/>
    </location>
</feature>
<evidence type="ECO:0000256" key="6">
    <source>
        <dbReference type="RuleBase" id="RU003915"/>
    </source>
</evidence>
<reference evidence="10" key="1">
    <citation type="journal article" date="2014" name="Int. J. Syst. Evol. Microbiol.">
        <title>Complete genome sequence of Corynebacterium casei LMG S-19264T (=DSM 44701T), isolated from a smear-ripened cheese.</title>
        <authorList>
            <consortium name="US DOE Joint Genome Institute (JGI-PGF)"/>
            <person name="Walter F."/>
            <person name="Albersmeier A."/>
            <person name="Kalinowski J."/>
            <person name="Ruckert C."/>
        </authorList>
    </citation>
    <scope>NUCLEOTIDE SEQUENCE</scope>
    <source>
        <strain evidence="10">CGMCC 1.15758</strain>
    </source>
</reference>
<evidence type="ECO:0000256" key="2">
    <source>
        <dbReference type="ARBA" id="ARBA00006577"/>
    </source>
</evidence>
<evidence type="ECO:0000256" key="5">
    <source>
        <dbReference type="PROSITE-ProRule" id="PRU00277"/>
    </source>
</evidence>
<keyword evidence="4 5" id="KW-0413">Isomerase</keyword>